<dbReference type="Gene3D" id="3.30.70.940">
    <property type="entry name" value="NusG, N-terminal domain"/>
    <property type="match status" value="1"/>
</dbReference>
<sequence>MAVRTGREEGFLSRIRPLFPDGRLFFFRKLMRTKKGKIYDEPFFPGYVFLESAVLPEPAGLRKAEGFLHFLPKEGRPEPLYGTDLACIQSLARYGETLGFAPCVFDENDRIVIVSGPFKDLPGTVVAVNRRNQRVNVRLEVFNRVMVTGLTYYDVRREDWSADASAFLQKHGAAAYSREKAETARG</sequence>
<dbReference type="CDD" id="cd06091">
    <property type="entry name" value="KOW_NusG"/>
    <property type="match status" value="1"/>
</dbReference>
<reference evidence="2" key="1">
    <citation type="submission" date="2020-10" db="EMBL/GenBank/DDBJ databases">
        <authorList>
            <person name="Gilroy R."/>
        </authorList>
    </citation>
    <scope>NUCLEOTIDE SEQUENCE</scope>
    <source>
        <strain evidence="2">B3-4054</strain>
    </source>
</reference>
<protein>
    <recommendedName>
        <fullName evidence="1">KOW domain-containing protein</fullName>
    </recommendedName>
</protein>
<proteinExistence type="predicted"/>
<dbReference type="InterPro" id="IPR005824">
    <property type="entry name" value="KOW"/>
</dbReference>
<dbReference type="SUPFAM" id="SSF82679">
    <property type="entry name" value="N-utilization substance G protein NusG, N-terminal domain"/>
    <property type="match status" value="1"/>
</dbReference>
<dbReference type="InterPro" id="IPR036735">
    <property type="entry name" value="NGN_dom_sf"/>
</dbReference>
<dbReference type="GO" id="GO:0032784">
    <property type="term" value="P:regulation of DNA-templated transcription elongation"/>
    <property type="evidence" value="ECO:0007669"/>
    <property type="project" value="InterPro"/>
</dbReference>
<feature type="domain" description="KOW" evidence="1">
    <location>
        <begin position="108"/>
        <end position="137"/>
    </location>
</feature>
<name>A0A9D9EPV5_9SPIR</name>
<dbReference type="SUPFAM" id="SSF50104">
    <property type="entry name" value="Translation proteins SH3-like domain"/>
    <property type="match status" value="1"/>
</dbReference>
<comment type="caution">
    <text evidence="2">The sequence shown here is derived from an EMBL/GenBank/DDBJ whole genome shotgun (WGS) entry which is preliminary data.</text>
</comment>
<dbReference type="AlphaFoldDB" id="A0A9D9EPV5"/>
<reference evidence="2" key="2">
    <citation type="journal article" date="2021" name="PeerJ">
        <title>Extensive microbial diversity within the chicken gut microbiome revealed by metagenomics and culture.</title>
        <authorList>
            <person name="Gilroy R."/>
            <person name="Ravi A."/>
            <person name="Getino M."/>
            <person name="Pursley I."/>
            <person name="Horton D.L."/>
            <person name="Alikhan N.F."/>
            <person name="Baker D."/>
            <person name="Gharbi K."/>
            <person name="Hall N."/>
            <person name="Watson M."/>
            <person name="Adriaenssens E.M."/>
            <person name="Foster-Nyarko E."/>
            <person name="Jarju S."/>
            <person name="Secka A."/>
            <person name="Antonio M."/>
            <person name="Oren A."/>
            <person name="Chaudhuri R.R."/>
            <person name="La Ragione R."/>
            <person name="Hildebrand F."/>
            <person name="Pallen M.J."/>
        </authorList>
    </citation>
    <scope>NUCLEOTIDE SEQUENCE</scope>
    <source>
        <strain evidence="2">B3-4054</strain>
    </source>
</reference>
<dbReference type="Pfam" id="PF00467">
    <property type="entry name" value="KOW"/>
    <property type="match status" value="1"/>
</dbReference>
<organism evidence="2 3">
    <name type="scientific">Candidatus Avitreponema avistercoris</name>
    <dbReference type="NCBI Taxonomy" id="2840705"/>
    <lineage>
        <taxon>Bacteria</taxon>
        <taxon>Pseudomonadati</taxon>
        <taxon>Spirochaetota</taxon>
        <taxon>Spirochaetia</taxon>
        <taxon>Spirochaetales</taxon>
        <taxon>Candidatus Avitreponema</taxon>
    </lineage>
</organism>
<gene>
    <name evidence="2" type="ORF">IAA96_08445</name>
</gene>
<dbReference type="PRINTS" id="PR00338">
    <property type="entry name" value="NUSGTNSCPFCT"/>
</dbReference>
<dbReference type="EMBL" id="JADIMS010000156">
    <property type="protein sequence ID" value="MBO8451117.1"/>
    <property type="molecule type" value="Genomic_DNA"/>
</dbReference>
<evidence type="ECO:0000313" key="2">
    <source>
        <dbReference type="EMBL" id="MBO8451117.1"/>
    </source>
</evidence>
<dbReference type="InterPro" id="IPR008991">
    <property type="entry name" value="Translation_prot_SH3-like_sf"/>
</dbReference>
<dbReference type="InterPro" id="IPR001062">
    <property type="entry name" value="Transcrpt_antiterm_NusG"/>
</dbReference>
<evidence type="ECO:0000259" key="1">
    <source>
        <dbReference type="Pfam" id="PF00467"/>
    </source>
</evidence>
<dbReference type="Proteomes" id="UP000823616">
    <property type="component" value="Unassembled WGS sequence"/>
</dbReference>
<accession>A0A9D9EPV5</accession>
<evidence type="ECO:0000313" key="3">
    <source>
        <dbReference type="Proteomes" id="UP000823616"/>
    </source>
</evidence>
<dbReference type="GO" id="GO:0006354">
    <property type="term" value="P:DNA-templated transcription elongation"/>
    <property type="evidence" value="ECO:0007669"/>
    <property type="project" value="InterPro"/>
</dbReference>